<dbReference type="EMBL" id="JAHUTJ010074983">
    <property type="protein sequence ID" value="MED6293921.1"/>
    <property type="molecule type" value="Genomic_DNA"/>
</dbReference>
<organism evidence="1 2">
    <name type="scientific">Characodon lateralis</name>
    <dbReference type="NCBI Taxonomy" id="208331"/>
    <lineage>
        <taxon>Eukaryota</taxon>
        <taxon>Metazoa</taxon>
        <taxon>Chordata</taxon>
        <taxon>Craniata</taxon>
        <taxon>Vertebrata</taxon>
        <taxon>Euteleostomi</taxon>
        <taxon>Actinopterygii</taxon>
        <taxon>Neopterygii</taxon>
        <taxon>Teleostei</taxon>
        <taxon>Neoteleostei</taxon>
        <taxon>Acanthomorphata</taxon>
        <taxon>Ovalentaria</taxon>
        <taxon>Atherinomorphae</taxon>
        <taxon>Cyprinodontiformes</taxon>
        <taxon>Goodeidae</taxon>
        <taxon>Characodon</taxon>
    </lineage>
</organism>
<dbReference type="Proteomes" id="UP001352852">
    <property type="component" value="Unassembled WGS sequence"/>
</dbReference>
<keyword evidence="2" id="KW-1185">Reference proteome</keyword>
<comment type="caution">
    <text evidence="1">The sequence shown here is derived from an EMBL/GenBank/DDBJ whole genome shotgun (WGS) entry which is preliminary data.</text>
</comment>
<evidence type="ECO:0000313" key="2">
    <source>
        <dbReference type="Proteomes" id="UP001352852"/>
    </source>
</evidence>
<name>A0ABU7F3R5_9TELE</name>
<evidence type="ECO:0000313" key="1">
    <source>
        <dbReference type="EMBL" id="MED6293921.1"/>
    </source>
</evidence>
<accession>A0ABU7F3R5</accession>
<sequence length="78" mass="8892">MRKKMIKMCFGAGELQRLFALPVESSHILLLIQRLLPPSSSSRQGLQVDESPYQQDEKLFLPMSHQSCTVLSPIVNFF</sequence>
<proteinExistence type="predicted"/>
<reference evidence="1 2" key="1">
    <citation type="submission" date="2021-06" db="EMBL/GenBank/DDBJ databases">
        <authorList>
            <person name="Palmer J.M."/>
        </authorList>
    </citation>
    <scope>NUCLEOTIDE SEQUENCE [LARGE SCALE GENOMIC DNA]</scope>
    <source>
        <strain evidence="1 2">CL_MEX2019</strain>
        <tissue evidence="1">Muscle</tissue>
    </source>
</reference>
<protein>
    <submittedName>
        <fullName evidence="1">Uncharacterized protein</fullName>
    </submittedName>
</protein>
<gene>
    <name evidence="1" type="ORF">CHARACLAT_015509</name>
</gene>